<dbReference type="PANTHER" id="PTHR35936">
    <property type="entry name" value="MEMBRANE-BOUND LYTIC MUREIN TRANSGLYCOSYLASE F"/>
    <property type="match status" value="1"/>
</dbReference>
<dbReference type="AlphaFoldDB" id="A0A0W0Z7R2"/>
<evidence type="ECO:0000259" key="5">
    <source>
        <dbReference type="SMART" id="SM00062"/>
    </source>
</evidence>
<dbReference type="InterPro" id="IPR001320">
    <property type="entry name" value="Iontro_rcpt_C"/>
</dbReference>
<dbReference type="Pfam" id="PF00497">
    <property type="entry name" value="SBP_bac_3"/>
    <property type="match status" value="1"/>
</dbReference>
<evidence type="ECO:0000256" key="3">
    <source>
        <dbReference type="ARBA" id="ARBA00022729"/>
    </source>
</evidence>
<dbReference type="OrthoDB" id="9768183at2"/>
<evidence type="ECO:0000256" key="2">
    <source>
        <dbReference type="ARBA" id="ARBA00010333"/>
    </source>
</evidence>
<dbReference type="RefSeq" id="WP_018578543.1">
    <property type="nucleotide sequence ID" value="NZ_KB892435.1"/>
</dbReference>
<evidence type="ECO:0000313" key="7">
    <source>
        <dbReference type="EMBL" id="KTD65161.1"/>
    </source>
</evidence>
<evidence type="ECO:0000256" key="4">
    <source>
        <dbReference type="RuleBase" id="RU003744"/>
    </source>
</evidence>
<comment type="subcellular location">
    <subcellularLocation>
        <location evidence="1">Cell envelope</location>
    </subcellularLocation>
</comment>
<gene>
    <name evidence="7" type="primary">yqiX</name>
    <name evidence="7" type="ORF">Lsha_0530</name>
</gene>
<dbReference type="SUPFAM" id="SSF53850">
    <property type="entry name" value="Periplasmic binding protein-like II"/>
    <property type="match status" value="1"/>
</dbReference>
<dbReference type="GO" id="GO:0030313">
    <property type="term" value="C:cell envelope"/>
    <property type="evidence" value="ECO:0007669"/>
    <property type="project" value="UniProtKB-SubCell"/>
</dbReference>
<dbReference type="InterPro" id="IPR001638">
    <property type="entry name" value="Solute-binding_3/MltF_N"/>
</dbReference>
<dbReference type="Gene3D" id="3.40.190.10">
    <property type="entry name" value="Periplasmic binding protein-like II"/>
    <property type="match status" value="2"/>
</dbReference>
<dbReference type="InterPro" id="IPR018313">
    <property type="entry name" value="SBP_3_CS"/>
</dbReference>
<comment type="caution">
    <text evidence="7">The sequence shown here is derived from an EMBL/GenBank/DDBJ whole genome shotgun (WGS) entry which is preliminary data.</text>
</comment>
<keyword evidence="8" id="KW-1185">Reference proteome</keyword>
<dbReference type="eggNOG" id="COG0834">
    <property type="taxonomic scope" value="Bacteria"/>
</dbReference>
<dbReference type="STRING" id="1122169.Lsha_0530"/>
<dbReference type="Proteomes" id="UP000054600">
    <property type="component" value="Unassembled WGS sequence"/>
</dbReference>
<dbReference type="GO" id="GO:0015276">
    <property type="term" value="F:ligand-gated monoatomic ion channel activity"/>
    <property type="evidence" value="ECO:0007669"/>
    <property type="project" value="InterPro"/>
</dbReference>
<accession>A0A0W0Z7R2</accession>
<dbReference type="GO" id="GO:0016020">
    <property type="term" value="C:membrane"/>
    <property type="evidence" value="ECO:0007669"/>
    <property type="project" value="InterPro"/>
</dbReference>
<sequence length="244" mass="27065">MKIFISILLISSISLLVNCSKEDNNNTLHFSTSAEYPPFEYSENGEIKGFDIDLAKLIAKELNKKAVFDTMQFSTVLPAVNSGQDDIAIATITITDERKKNFDFSNPYYFAGMAAVYNSSQPVLNPSQLKDKKIAVQLGTVMDVWLHQHSPEAQVTIFDNNNQAIEALIAGHIDVVLMDGVQGAIYSEKHPHLSYSIIDKVNDGYGLVVKKGSPLTKEINLALEKLKTTGAIQKLESQWLKDLK</sequence>
<proteinExistence type="inferred from homology"/>
<dbReference type="CDD" id="cd13530">
    <property type="entry name" value="PBP2_peptides_like"/>
    <property type="match status" value="1"/>
</dbReference>
<dbReference type="SMART" id="SM00079">
    <property type="entry name" value="PBPe"/>
    <property type="match status" value="1"/>
</dbReference>
<keyword evidence="3" id="KW-0732">Signal</keyword>
<organism evidence="7 8">
    <name type="scientific">Legionella shakespearei DSM 23087</name>
    <dbReference type="NCBI Taxonomy" id="1122169"/>
    <lineage>
        <taxon>Bacteria</taxon>
        <taxon>Pseudomonadati</taxon>
        <taxon>Pseudomonadota</taxon>
        <taxon>Gammaproteobacteria</taxon>
        <taxon>Legionellales</taxon>
        <taxon>Legionellaceae</taxon>
        <taxon>Legionella</taxon>
    </lineage>
</organism>
<dbReference type="EMBL" id="LNYW01000016">
    <property type="protein sequence ID" value="KTD65161.1"/>
    <property type="molecule type" value="Genomic_DNA"/>
</dbReference>
<protein>
    <submittedName>
        <fullName evidence="7">Amino acid (Glutamine) ABC transporter periplasmic amino acid binding protein</fullName>
    </submittedName>
</protein>
<feature type="domain" description="Ionotropic glutamate receptor C-terminal" evidence="6">
    <location>
        <begin position="27"/>
        <end position="242"/>
    </location>
</feature>
<dbReference type="PATRIC" id="fig|1122169.6.peg.604"/>
<dbReference type="PROSITE" id="PS01039">
    <property type="entry name" value="SBP_BACTERIAL_3"/>
    <property type="match status" value="1"/>
</dbReference>
<comment type="similarity">
    <text evidence="2 4">Belongs to the bacterial solute-binding protein 3 family.</text>
</comment>
<dbReference type="PANTHER" id="PTHR35936:SF17">
    <property type="entry name" value="ARGININE-BINDING EXTRACELLULAR PROTEIN ARTP"/>
    <property type="match status" value="1"/>
</dbReference>
<evidence type="ECO:0000256" key="1">
    <source>
        <dbReference type="ARBA" id="ARBA00004196"/>
    </source>
</evidence>
<dbReference type="SMART" id="SM00062">
    <property type="entry name" value="PBPb"/>
    <property type="match status" value="1"/>
</dbReference>
<feature type="domain" description="Solute-binding protein family 3/N-terminal" evidence="5">
    <location>
        <begin position="27"/>
        <end position="243"/>
    </location>
</feature>
<reference evidence="7 8" key="1">
    <citation type="submission" date="2015-11" db="EMBL/GenBank/DDBJ databases">
        <title>Genomic analysis of 38 Legionella species identifies large and diverse effector repertoires.</title>
        <authorList>
            <person name="Burstein D."/>
            <person name="Amaro F."/>
            <person name="Zusman T."/>
            <person name="Lifshitz Z."/>
            <person name="Cohen O."/>
            <person name="Gilbert J.A."/>
            <person name="Pupko T."/>
            <person name="Shuman H.A."/>
            <person name="Segal G."/>
        </authorList>
    </citation>
    <scope>NUCLEOTIDE SEQUENCE [LARGE SCALE GENOMIC DNA]</scope>
    <source>
        <strain evidence="7 8">ATCC 49655</strain>
    </source>
</reference>
<name>A0A0W0Z7R2_9GAMM</name>
<evidence type="ECO:0000313" key="8">
    <source>
        <dbReference type="Proteomes" id="UP000054600"/>
    </source>
</evidence>
<evidence type="ECO:0000259" key="6">
    <source>
        <dbReference type="SMART" id="SM00079"/>
    </source>
</evidence>